<dbReference type="SMART" id="SM00028">
    <property type="entry name" value="TPR"/>
    <property type="match status" value="5"/>
</dbReference>
<dbReference type="InterPro" id="IPR043128">
    <property type="entry name" value="Rev_trsase/Diguanyl_cyclase"/>
</dbReference>
<dbReference type="PANTHER" id="PTHR46630">
    <property type="entry name" value="TETRATRICOPEPTIDE REPEAT PROTEIN 29"/>
    <property type="match status" value="1"/>
</dbReference>
<keyword evidence="6" id="KW-0472">Membrane</keyword>
<dbReference type="InterPro" id="IPR011990">
    <property type="entry name" value="TPR-like_helical_dom_sf"/>
</dbReference>
<dbReference type="Gene3D" id="3.30.70.270">
    <property type="match status" value="1"/>
</dbReference>
<gene>
    <name evidence="7" type="ORF">RJ45_03885</name>
</gene>
<proteinExistence type="inferred from homology"/>
<evidence type="ECO:0008006" key="9">
    <source>
        <dbReference type="Google" id="ProtNLM"/>
    </source>
</evidence>
<dbReference type="AlphaFoldDB" id="A0A0B9G8B5"/>
<keyword evidence="2" id="KW-0963">Cytoplasm</keyword>
<dbReference type="Gene3D" id="1.25.40.10">
    <property type="entry name" value="Tetratricopeptide repeat domain"/>
    <property type="match status" value="2"/>
</dbReference>
<evidence type="ECO:0000256" key="2">
    <source>
        <dbReference type="ARBA" id="ARBA00022490"/>
    </source>
</evidence>
<dbReference type="SUPFAM" id="SSF48452">
    <property type="entry name" value="TPR-like"/>
    <property type="match status" value="2"/>
</dbReference>
<accession>A0A0B9G8B5</accession>
<sequence length="759" mass="87189">MSASRWLIRLLFIGIISFSTQAKIFTTPILAEANELLQTNPEQSLAITTRYLDQRRLSAPKETSRVHINDETDHSVRTPLSTVNALQILAKAHSLLNHPDRAIAAIKQAEDISTEENLTFSRLESQLIHADIYWSNLKNNARSLKMLSNIETDIVASSNLMLDSQIKRLQYQALMQRSIIESATDQESLAEKGFLKAKRYLINLDDPAELIHYQLVVGRHYFKHGHYDTALDRLLSGYWLAVESDDQAQTAVANYDLAVLFEQRKVFDKALEHATQAGEFFEHYDRSRPLAKTLELIASIYEQQGRFNLALVHYFNALDQENQLNSDIRSARLRLSIARVYLQLYNYPKSEQYLHHTRLIATQTGNEAIMAEAQILQGELELAEGKPEEAISNLQTGLMAASRIGNRDLQLEGENLLSRAFEQQNDYYNALLSQRRYEQLFITKQQAQVKSNVEVFKQQQRMLERSLHLEELERQQFESSKALYKQKNVTIFLFCLSGVIFILLVRRHKTAKQLQARLLRLRTEFYTHPRSGLRNLRMLTAKLPNSLQQSSANFEQWHLGEIINEPLSDRLRFALFEVPFLKHIYLKHGYQQGLDLERQFGEYLNQQICEPARLYHFSDAMFLYIEPNSRLDSAPEQLASSLQQLIDRFLEGKHIDNRVRIGMAEYPFLPRAYTAINDHELLDILLMATNAAREISKQESGSQWVHLSAIDAAPAASFASDNIRRSCIQGIHNGLVKVQTSGSCDISWNNDHVSDKNIS</sequence>
<feature type="transmembrane region" description="Helical" evidence="6">
    <location>
        <begin position="489"/>
        <end position="505"/>
    </location>
</feature>
<comment type="caution">
    <text evidence="7">The sequence shown here is derived from an EMBL/GenBank/DDBJ whole genome shotgun (WGS) entry which is preliminary data.</text>
</comment>
<dbReference type="RefSeq" id="WP_039458311.1">
    <property type="nucleotide sequence ID" value="NZ_JWLZ01000035.1"/>
</dbReference>
<reference evidence="7 8" key="1">
    <citation type="submission" date="2014-12" db="EMBL/GenBank/DDBJ databases">
        <title>Genome sequencing of Photobacterium gaetbulicola AD005a.</title>
        <authorList>
            <person name="Adrian T.G.S."/>
            <person name="Chan K.G."/>
        </authorList>
    </citation>
    <scope>NUCLEOTIDE SEQUENCE [LARGE SCALE GENOMIC DNA]</scope>
    <source>
        <strain evidence="7 8">AD005a</strain>
    </source>
</reference>
<evidence type="ECO:0000313" key="7">
    <source>
        <dbReference type="EMBL" id="KHT64958.1"/>
    </source>
</evidence>
<keyword evidence="6" id="KW-1133">Transmembrane helix</keyword>
<dbReference type="GO" id="GO:0005737">
    <property type="term" value="C:cytoplasm"/>
    <property type="evidence" value="ECO:0007669"/>
    <property type="project" value="UniProtKB-SubCell"/>
</dbReference>
<comment type="similarity">
    <text evidence="5">Belongs to the Rap family.</text>
</comment>
<evidence type="ECO:0000256" key="4">
    <source>
        <dbReference type="ARBA" id="ARBA00022803"/>
    </source>
</evidence>
<organism evidence="7 8">
    <name type="scientific">Photobacterium gaetbulicola</name>
    <dbReference type="NCBI Taxonomy" id="1295392"/>
    <lineage>
        <taxon>Bacteria</taxon>
        <taxon>Pseudomonadati</taxon>
        <taxon>Pseudomonadota</taxon>
        <taxon>Gammaproteobacteria</taxon>
        <taxon>Vibrionales</taxon>
        <taxon>Vibrionaceae</taxon>
        <taxon>Photobacterium</taxon>
    </lineage>
</organism>
<evidence type="ECO:0000256" key="3">
    <source>
        <dbReference type="ARBA" id="ARBA00022737"/>
    </source>
</evidence>
<keyword evidence="6" id="KW-0812">Transmembrane</keyword>
<evidence type="ECO:0000313" key="8">
    <source>
        <dbReference type="Proteomes" id="UP000031278"/>
    </source>
</evidence>
<evidence type="ECO:0000256" key="5">
    <source>
        <dbReference type="ARBA" id="ARBA00038253"/>
    </source>
</evidence>
<dbReference type="InterPro" id="IPR051476">
    <property type="entry name" value="Bac_ResReg_Asp_Phosphatase"/>
</dbReference>
<keyword evidence="3" id="KW-0677">Repeat</keyword>
<keyword evidence="4" id="KW-0802">TPR repeat</keyword>
<comment type="subcellular location">
    <subcellularLocation>
        <location evidence="1">Cytoplasm</location>
    </subcellularLocation>
</comment>
<dbReference type="PANTHER" id="PTHR46630:SF1">
    <property type="entry name" value="TETRATRICOPEPTIDE REPEAT PROTEIN 29"/>
    <property type="match status" value="1"/>
</dbReference>
<protein>
    <recommendedName>
        <fullName evidence="9">GGDEF domain-containing protein</fullName>
    </recommendedName>
</protein>
<dbReference type="Proteomes" id="UP000031278">
    <property type="component" value="Unassembled WGS sequence"/>
</dbReference>
<dbReference type="InterPro" id="IPR019734">
    <property type="entry name" value="TPR_rpt"/>
</dbReference>
<evidence type="ECO:0000256" key="6">
    <source>
        <dbReference type="SAM" id="Phobius"/>
    </source>
</evidence>
<evidence type="ECO:0000256" key="1">
    <source>
        <dbReference type="ARBA" id="ARBA00004496"/>
    </source>
</evidence>
<dbReference type="EMBL" id="JWLZ01000035">
    <property type="protein sequence ID" value="KHT64958.1"/>
    <property type="molecule type" value="Genomic_DNA"/>
</dbReference>
<name>A0A0B9G8B5_9GAMM</name>